<dbReference type="InterPro" id="IPR011664">
    <property type="entry name" value="Abi_system_AbiD/AbiF-like"/>
</dbReference>
<dbReference type="EMBL" id="BEDT01000001">
    <property type="protein sequence ID" value="GAX47036.1"/>
    <property type="molecule type" value="Genomic_DNA"/>
</dbReference>
<name>A0A224X2G4_9LACT</name>
<protein>
    <recommendedName>
        <fullName evidence="3">Abi family protein</fullName>
    </recommendedName>
</protein>
<sequence length="298" mass="35473">MTDGKGKLSFSELIASLDVRGVTFEEMAKSQAIYVLQNKNYYYKISAFRKNFYKKDGRYFQLDFANLVDLASIDMQIRYFLMEISLDIEHSIKTQLMRLITENEKEDGYTLVQEFSASYPFSYNKFYGQFERSRYQNDMFDKRHAHIPVWTLIELMDFGSLVDFVQFYYQKYDNRRLKKMNNLCISAKYIRNACAHNNVLMINFFGRKNQLKKYPSAAVQDYARSIGVERKFVTSKKVNDLISLFALEKEYASAELLGYRRERGNELLQRCLRYSDRYQENQNLVDLYHIFSALVHYL</sequence>
<accession>A0A224X2G4</accession>
<evidence type="ECO:0000313" key="1">
    <source>
        <dbReference type="EMBL" id="GAX47036.1"/>
    </source>
</evidence>
<comment type="caution">
    <text evidence="1">The sequence shown here is derived from an EMBL/GenBank/DDBJ whole genome shotgun (WGS) entry which is preliminary data.</text>
</comment>
<dbReference type="RefSeq" id="WP_094784087.1">
    <property type="nucleotide sequence ID" value="NZ_BEDT01000001.1"/>
</dbReference>
<dbReference type="AlphaFoldDB" id="A0A224X2G4"/>
<evidence type="ECO:0000313" key="2">
    <source>
        <dbReference type="Proteomes" id="UP000218689"/>
    </source>
</evidence>
<dbReference type="OrthoDB" id="5363652at2"/>
<dbReference type="Pfam" id="PF07751">
    <property type="entry name" value="Abi_2"/>
    <property type="match status" value="1"/>
</dbReference>
<keyword evidence="2" id="KW-1185">Reference proteome</keyword>
<proteinExistence type="predicted"/>
<organism evidence="1 2">
    <name type="scientific">Pseudolactococcus reticulitermitis</name>
    <dbReference type="NCBI Taxonomy" id="2025039"/>
    <lineage>
        <taxon>Bacteria</taxon>
        <taxon>Bacillati</taxon>
        <taxon>Bacillota</taxon>
        <taxon>Bacilli</taxon>
        <taxon>Lactobacillales</taxon>
        <taxon>Streptococcaceae</taxon>
        <taxon>Pseudolactococcus</taxon>
    </lineage>
</organism>
<dbReference type="Proteomes" id="UP000218689">
    <property type="component" value="Unassembled WGS sequence"/>
</dbReference>
<reference evidence="2" key="1">
    <citation type="submission" date="2017-08" db="EMBL/GenBank/DDBJ databases">
        <title>Draft genome sequence of Lactococcus sp. strain Rs-Y01, isolated from the gut of the lower termite Reticulitermes speratus.</title>
        <authorList>
            <person name="Ohkuma M."/>
            <person name="Yuki M."/>
        </authorList>
    </citation>
    <scope>NUCLEOTIDE SEQUENCE [LARGE SCALE GENOMIC DNA]</scope>
    <source>
        <strain evidence="2">Rs-Y01</strain>
    </source>
</reference>
<gene>
    <name evidence="1" type="ORF">RsY01_617</name>
</gene>
<evidence type="ECO:0008006" key="3">
    <source>
        <dbReference type="Google" id="ProtNLM"/>
    </source>
</evidence>